<evidence type="ECO:0000313" key="3">
    <source>
        <dbReference type="Proteomes" id="UP000429785"/>
    </source>
</evidence>
<accession>A0A6I1DZC9</accession>
<organism evidence="2 3">
    <name type="scientific">Flagellimonas olearia</name>
    <dbReference type="NCBI Taxonomy" id="552546"/>
    <lineage>
        <taxon>Bacteria</taxon>
        <taxon>Pseudomonadati</taxon>
        <taxon>Bacteroidota</taxon>
        <taxon>Flavobacteriia</taxon>
        <taxon>Flavobacteriales</taxon>
        <taxon>Flavobacteriaceae</taxon>
        <taxon>Flagellimonas</taxon>
    </lineage>
</organism>
<dbReference type="RefSeq" id="WP_129653935.1">
    <property type="nucleotide sequence ID" value="NZ_ML142908.1"/>
</dbReference>
<evidence type="ECO:0008006" key="4">
    <source>
        <dbReference type="Google" id="ProtNLM"/>
    </source>
</evidence>
<dbReference type="InterPro" id="IPR032820">
    <property type="entry name" value="ATPase_put"/>
</dbReference>
<feature type="transmembrane region" description="Helical" evidence="1">
    <location>
        <begin position="52"/>
        <end position="70"/>
    </location>
</feature>
<dbReference type="Proteomes" id="UP000429785">
    <property type="component" value="Unassembled WGS sequence"/>
</dbReference>
<keyword evidence="1" id="KW-0812">Transmembrane</keyword>
<keyword evidence="1" id="KW-0472">Membrane</keyword>
<comment type="caution">
    <text evidence="2">The sequence shown here is derived from an EMBL/GenBank/DDBJ whole genome shotgun (WGS) entry which is preliminary data.</text>
</comment>
<dbReference type="OrthoDB" id="9798708at2"/>
<proteinExistence type="predicted"/>
<protein>
    <recommendedName>
        <fullName evidence="4">AtpZ/AtpI family protein</fullName>
    </recommendedName>
</protein>
<evidence type="ECO:0000256" key="1">
    <source>
        <dbReference type="SAM" id="Phobius"/>
    </source>
</evidence>
<keyword evidence="1" id="KW-1133">Transmembrane helix</keyword>
<name>A0A6I1DZC9_9FLAO</name>
<dbReference type="AlphaFoldDB" id="A0A6I1DZC9"/>
<evidence type="ECO:0000313" key="2">
    <source>
        <dbReference type="EMBL" id="KAB7528692.1"/>
    </source>
</evidence>
<dbReference type="EMBL" id="WELG01000002">
    <property type="protein sequence ID" value="KAB7528692.1"/>
    <property type="molecule type" value="Genomic_DNA"/>
</dbReference>
<reference evidence="2 3" key="1">
    <citation type="submission" date="2019-10" db="EMBL/GenBank/DDBJ databases">
        <title>Muricauda olearia CL-SS4 JCM15563 genome.</title>
        <authorList>
            <person name="Liu L."/>
        </authorList>
    </citation>
    <scope>NUCLEOTIDE SEQUENCE [LARGE SCALE GENOMIC DNA]</scope>
    <source>
        <strain evidence="2 3">CL-SS4</strain>
    </source>
</reference>
<dbReference type="Pfam" id="PF09527">
    <property type="entry name" value="ATPase_gene1"/>
    <property type="match status" value="1"/>
</dbReference>
<feature type="transmembrane region" description="Helical" evidence="1">
    <location>
        <begin position="20"/>
        <end position="37"/>
    </location>
</feature>
<gene>
    <name evidence="2" type="ORF">F8C76_12595</name>
</gene>
<sequence length="78" mass="8763">MSQQKLPNKNKQRDTLNKAARLSGMAIQMGAIIYLAVKGGRWLDTHYGTEKVFLPICTLFGVAVSIYLVVQQLKRINN</sequence>